<comment type="caution">
    <text evidence="1">The sequence shown here is derived from an EMBL/GenBank/DDBJ whole genome shotgun (WGS) entry which is preliminary data.</text>
</comment>
<dbReference type="PANTHER" id="PTHR11102:SF160">
    <property type="entry name" value="ERAD-ASSOCIATED E3 UBIQUITIN-PROTEIN LIGASE COMPONENT HRD3"/>
    <property type="match status" value="1"/>
</dbReference>
<dbReference type="SMART" id="SM00671">
    <property type="entry name" value="SEL1"/>
    <property type="match status" value="3"/>
</dbReference>
<dbReference type="InterPro" id="IPR050767">
    <property type="entry name" value="Sel1_AlgK"/>
</dbReference>
<evidence type="ECO:0000313" key="1">
    <source>
        <dbReference type="EMBL" id="GLQ70870.1"/>
    </source>
</evidence>
<dbReference type="EMBL" id="BSNX01000002">
    <property type="protein sequence ID" value="GLQ70870.1"/>
    <property type="molecule type" value="Genomic_DNA"/>
</dbReference>
<evidence type="ECO:0008006" key="3">
    <source>
        <dbReference type="Google" id="ProtNLM"/>
    </source>
</evidence>
<sequence>MSDIEKVKRFITSLIRKELNDEDLKRESNEFFKDSANLLNKDFMEALLARRVDNALVNVNIIVEYAYRGSPVAQLFTGVGRLVGLGAEKNESEGIFWLKRSYGGKNTNAAMILYTVYASGIGVFEDMAKARTYLNGAADLNVPKAQYMLAQMLFSGEGGAVDEDHAIEYMYKAAKNNCQDAIEFLSKNELTLS</sequence>
<dbReference type="AlphaFoldDB" id="A0AAV5NJQ2"/>
<dbReference type="Proteomes" id="UP001156690">
    <property type="component" value="Unassembled WGS sequence"/>
</dbReference>
<protein>
    <recommendedName>
        <fullName evidence="3">Sel1 repeat family protein</fullName>
    </recommendedName>
</protein>
<reference evidence="2" key="1">
    <citation type="journal article" date="2019" name="Int. J. Syst. Evol. Microbiol.">
        <title>The Global Catalogue of Microorganisms (GCM) 10K type strain sequencing project: providing services to taxonomists for standard genome sequencing and annotation.</title>
        <authorList>
            <consortium name="The Broad Institute Genomics Platform"/>
            <consortium name="The Broad Institute Genome Sequencing Center for Infectious Disease"/>
            <person name="Wu L."/>
            <person name="Ma J."/>
        </authorList>
    </citation>
    <scope>NUCLEOTIDE SEQUENCE [LARGE SCALE GENOMIC DNA]</scope>
    <source>
        <strain evidence="2">NBRC 15640</strain>
    </source>
</reference>
<evidence type="ECO:0000313" key="2">
    <source>
        <dbReference type="Proteomes" id="UP001156690"/>
    </source>
</evidence>
<dbReference type="InterPro" id="IPR011990">
    <property type="entry name" value="TPR-like_helical_dom_sf"/>
</dbReference>
<name>A0AAV5NJQ2_9VIBR</name>
<dbReference type="SUPFAM" id="SSF81901">
    <property type="entry name" value="HCP-like"/>
    <property type="match status" value="1"/>
</dbReference>
<accession>A0AAV5NJQ2</accession>
<dbReference type="RefSeq" id="WP_221768545.1">
    <property type="nucleotide sequence ID" value="NZ_AP025145.1"/>
</dbReference>
<dbReference type="PANTHER" id="PTHR11102">
    <property type="entry name" value="SEL-1-LIKE PROTEIN"/>
    <property type="match status" value="1"/>
</dbReference>
<dbReference type="Gene3D" id="1.25.40.10">
    <property type="entry name" value="Tetratricopeptide repeat domain"/>
    <property type="match status" value="1"/>
</dbReference>
<dbReference type="InterPro" id="IPR006597">
    <property type="entry name" value="Sel1-like"/>
</dbReference>
<organism evidence="1 2">
    <name type="scientific">Vibrio penaeicida</name>
    <dbReference type="NCBI Taxonomy" id="104609"/>
    <lineage>
        <taxon>Bacteria</taxon>
        <taxon>Pseudomonadati</taxon>
        <taxon>Pseudomonadota</taxon>
        <taxon>Gammaproteobacteria</taxon>
        <taxon>Vibrionales</taxon>
        <taxon>Vibrionaceae</taxon>
        <taxon>Vibrio</taxon>
    </lineage>
</organism>
<dbReference type="Pfam" id="PF08238">
    <property type="entry name" value="Sel1"/>
    <property type="match status" value="3"/>
</dbReference>
<keyword evidence="2" id="KW-1185">Reference proteome</keyword>
<proteinExistence type="predicted"/>
<gene>
    <name evidence="1" type="ORF">GCM10007932_02300</name>
</gene>